<accession>A0A1Z1VWB0</accession>
<gene>
    <name evidence="1" type="ORF">KJLKPALD_00119</name>
</gene>
<dbReference type="AlphaFoldDB" id="A0A1Z1VWB0"/>
<proteinExistence type="predicted"/>
<geneLocation type="plasmid" evidence="1">
    <name>pOXA436</name>
</geneLocation>
<name>A0A1Z1VWB0_ENTAS</name>
<sequence>MANITVKPAKSSLSVQTEKGFLKMTLSAALQGTFKEMRKDNTVGITVQTCSDIFDSNVPPAYVFWLYRLKAGETLPRGRFFRKRKPIINVMAVVHDAAFEK</sequence>
<dbReference type="RefSeq" id="WP_223152485.1">
    <property type="nucleotide sequence ID" value="NZ_AP019383.1"/>
</dbReference>
<evidence type="ECO:0000313" key="1">
    <source>
        <dbReference type="EMBL" id="ARX75997.1"/>
    </source>
</evidence>
<keyword evidence="1" id="KW-0614">Plasmid</keyword>
<reference evidence="1" key="1">
    <citation type="submission" date="2017-03" db="EMBL/GenBank/DDBJ databases">
        <title>Dissemination and characteristics of a novel Enterobacteriaceae-encoded carbapenem-hydrolyzing class D beta-lactamase, OXA-436 from four patients involving six different hospitals in Denmark.</title>
        <authorList>
            <person name="Samuelsen O."/>
            <person name="Hansen F."/>
            <person name="Aasnaes B."/>
            <person name="Hasman H."/>
            <person name="Lund B.A."/>
            <person name="Leiros H.-K.S."/>
            <person name="Lilje B."/>
            <person name="Janice J."/>
            <person name="Jakobsen L."/>
            <person name="Littauer P."/>
            <person name="Soes L.M."/>
            <person name="Holzknecht B.J."/>
            <person name="Andersen L.P."/>
            <person name="Stegger M."/>
            <person name="Andersen P.S."/>
            <person name="Hammerum A.M."/>
        </authorList>
    </citation>
    <scope>NUCLEOTIDE SEQUENCE</scope>
    <source>
        <strain evidence="1">AMA 497</strain>
        <plasmid evidence="1">pOXA436</plasmid>
    </source>
</reference>
<dbReference type="EMBL" id="KY863418">
    <property type="protein sequence ID" value="ARX75997.1"/>
    <property type="molecule type" value="Genomic_DNA"/>
</dbReference>
<protein>
    <submittedName>
        <fullName evidence="1">Uncharacterized protein</fullName>
    </submittedName>
</protein>
<organism evidence="1">
    <name type="scientific">Enterobacter asburiae</name>
    <dbReference type="NCBI Taxonomy" id="61645"/>
    <lineage>
        <taxon>Bacteria</taxon>
        <taxon>Pseudomonadati</taxon>
        <taxon>Pseudomonadota</taxon>
        <taxon>Gammaproteobacteria</taxon>
        <taxon>Enterobacterales</taxon>
        <taxon>Enterobacteriaceae</taxon>
        <taxon>Enterobacter</taxon>
        <taxon>Enterobacter cloacae complex</taxon>
    </lineage>
</organism>